<evidence type="ECO:0008006" key="6">
    <source>
        <dbReference type="Google" id="ProtNLM"/>
    </source>
</evidence>
<dbReference type="InterPro" id="IPR043129">
    <property type="entry name" value="ATPase_NBD"/>
</dbReference>
<dbReference type="SUPFAM" id="SSF53067">
    <property type="entry name" value="Actin-like ATPase domain"/>
    <property type="match status" value="2"/>
</dbReference>
<feature type="region of interest" description="Disordered" evidence="3">
    <location>
        <begin position="1"/>
        <end position="46"/>
    </location>
</feature>
<feature type="transmembrane region" description="Helical" evidence="4">
    <location>
        <begin position="47"/>
        <end position="70"/>
    </location>
</feature>
<dbReference type="GO" id="GO:0140662">
    <property type="term" value="F:ATP-dependent protein folding chaperone"/>
    <property type="evidence" value="ECO:0007669"/>
    <property type="project" value="InterPro"/>
</dbReference>
<evidence type="ECO:0000256" key="3">
    <source>
        <dbReference type="SAM" id="MobiDB-lite"/>
    </source>
</evidence>
<sequence>MGGKKGKSDEKEVEKVEKQQNDKKEEEEKRDGDKKEEGKKESGMSSFLSSASTVSLTVAAAVLIGLMYMAGRVSRHETVLGIDLGTTFSVAAVCFDGDSTVIERNGRSITPSTIHLDKALLDRGQLSAEIGNDLRASDANVVGLFDIKRVIGRKANDPILKEEQASLPFEVVADGRGDAAVRVSTHTRMWTIPCSSLSGLVLSELKRAAEDAINFDPLSFKPLLLSIEDYTGIKIPIDPVLNAVRTVLGGRFFYSLSLSVPARFDAAQKKATIEAAERAGFALVKLVPEPVAAALAYGLEDISDSTILVFDFGGGTLDVAVLYVQAKRDGASERDRGGRFQVMGVTGDNHLGGEDIDRNTAHWMAEEAKKMGVKLDVTDPFVMKKAEMLKIELSANASATTGVCQRGLKKCTELTLTRDTFNAINSAIWQKAITAVDLALEDAMVEKEKVEHIILVGGSSRVPKIREELAEKFPGVPMPTSIDPDLAIGVGVSRAHC</sequence>
<dbReference type="PANTHER" id="PTHR19375">
    <property type="entry name" value="HEAT SHOCK PROTEIN 70KDA"/>
    <property type="match status" value="1"/>
</dbReference>
<proteinExistence type="predicted"/>
<keyword evidence="2" id="KW-0067">ATP-binding</keyword>
<protein>
    <recommendedName>
        <fullName evidence="6">Heat shock protein 70</fullName>
    </recommendedName>
</protein>
<dbReference type="PROSITE" id="PS01036">
    <property type="entry name" value="HSP70_3"/>
    <property type="match status" value="1"/>
</dbReference>
<dbReference type="Pfam" id="PF00012">
    <property type="entry name" value="HSP70"/>
    <property type="match status" value="2"/>
</dbReference>
<dbReference type="InterPro" id="IPR018181">
    <property type="entry name" value="Heat_shock_70_CS"/>
</dbReference>
<reference evidence="5" key="1">
    <citation type="submission" date="2021-01" db="EMBL/GenBank/DDBJ databases">
        <authorList>
            <person name="Corre E."/>
            <person name="Pelletier E."/>
            <person name="Niang G."/>
            <person name="Scheremetjew M."/>
            <person name="Finn R."/>
            <person name="Kale V."/>
            <person name="Holt S."/>
            <person name="Cochrane G."/>
            <person name="Meng A."/>
            <person name="Brown T."/>
            <person name="Cohen L."/>
        </authorList>
    </citation>
    <scope>NUCLEOTIDE SEQUENCE</scope>
    <source>
        <strain evidence="5">NIES-2562</strain>
    </source>
</reference>
<keyword evidence="4" id="KW-0812">Transmembrane</keyword>
<dbReference type="PRINTS" id="PR00301">
    <property type="entry name" value="HEATSHOCK70"/>
</dbReference>
<evidence type="ECO:0000256" key="2">
    <source>
        <dbReference type="ARBA" id="ARBA00022840"/>
    </source>
</evidence>
<organism evidence="5">
    <name type="scientific">Palpitomonas bilix</name>
    <dbReference type="NCBI Taxonomy" id="652834"/>
    <lineage>
        <taxon>Eukaryota</taxon>
        <taxon>Eukaryota incertae sedis</taxon>
    </lineage>
</organism>
<gene>
    <name evidence="5" type="ORF">PBIL07802_LOCUS27667</name>
</gene>
<evidence type="ECO:0000256" key="1">
    <source>
        <dbReference type="ARBA" id="ARBA00022741"/>
    </source>
</evidence>
<dbReference type="Gene3D" id="3.30.420.40">
    <property type="match status" value="3"/>
</dbReference>
<dbReference type="GO" id="GO:0005524">
    <property type="term" value="F:ATP binding"/>
    <property type="evidence" value="ECO:0007669"/>
    <property type="project" value="UniProtKB-KW"/>
</dbReference>
<keyword evidence="4" id="KW-1133">Transmembrane helix</keyword>
<evidence type="ECO:0000256" key="4">
    <source>
        <dbReference type="SAM" id="Phobius"/>
    </source>
</evidence>
<dbReference type="PROSITE" id="PS00297">
    <property type="entry name" value="HSP70_1"/>
    <property type="match status" value="1"/>
</dbReference>
<dbReference type="Gene3D" id="3.30.30.30">
    <property type="match status" value="1"/>
</dbReference>
<dbReference type="InterPro" id="IPR013126">
    <property type="entry name" value="Hsp_70_fam"/>
</dbReference>
<keyword evidence="1" id="KW-0547">Nucleotide-binding</keyword>
<dbReference type="AlphaFoldDB" id="A0A7S3LUR7"/>
<evidence type="ECO:0000313" key="5">
    <source>
        <dbReference type="EMBL" id="CAE0265331.1"/>
    </source>
</evidence>
<dbReference type="EMBL" id="HBIB01042195">
    <property type="protein sequence ID" value="CAE0265331.1"/>
    <property type="molecule type" value="Transcribed_RNA"/>
</dbReference>
<name>A0A7S3LUR7_9EUKA</name>
<feature type="compositionally biased region" description="Basic and acidic residues" evidence="3">
    <location>
        <begin position="1"/>
        <end position="42"/>
    </location>
</feature>
<accession>A0A7S3LUR7</accession>
<keyword evidence="4" id="KW-0472">Membrane</keyword>
<dbReference type="Gene3D" id="3.90.640.10">
    <property type="entry name" value="Actin, Chain A, domain 4"/>
    <property type="match status" value="1"/>
</dbReference>